<feature type="compositionally biased region" description="Low complexity" evidence="1">
    <location>
        <begin position="53"/>
        <end position="70"/>
    </location>
</feature>
<sequence>VYISPSIDKILSSMSVQSAHCYVPMKKDILTETAQDEWIKEIAELKKKRANRVSVSKPSSSVSSSPPSQSGRVQIAIRCSRPTSPDAAGVIGGSRPGLVSKRETSSTVSSLPSLAPRTPQHLVATLVLHTPQSNYCLPRVLAPTPVSLYDICLPNSVQVFRPEKPTT</sequence>
<dbReference type="Proteomes" id="UP001057375">
    <property type="component" value="Unassembled WGS sequence"/>
</dbReference>
<feature type="region of interest" description="Disordered" evidence="1">
    <location>
        <begin position="53"/>
        <end position="113"/>
    </location>
</feature>
<evidence type="ECO:0000313" key="2">
    <source>
        <dbReference type="EMBL" id="GKT13115.1"/>
    </source>
</evidence>
<organism evidence="2 3">
    <name type="scientific">Aduncisulcus paluster</name>
    <dbReference type="NCBI Taxonomy" id="2918883"/>
    <lineage>
        <taxon>Eukaryota</taxon>
        <taxon>Metamonada</taxon>
        <taxon>Carpediemonas-like organisms</taxon>
        <taxon>Aduncisulcus</taxon>
    </lineage>
</organism>
<proteinExistence type="predicted"/>
<keyword evidence="3" id="KW-1185">Reference proteome</keyword>
<dbReference type="EMBL" id="BQXS01005593">
    <property type="protein sequence ID" value="GKT13115.1"/>
    <property type="molecule type" value="Genomic_DNA"/>
</dbReference>
<evidence type="ECO:0000313" key="3">
    <source>
        <dbReference type="Proteomes" id="UP001057375"/>
    </source>
</evidence>
<name>A0ABQ5JUK1_9EUKA</name>
<gene>
    <name evidence="2" type="ORF">ADUPG1_003935</name>
</gene>
<reference evidence="2" key="1">
    <citation type="submission" date="2022-03" db="EMBL/GenBank/DDBJ databases">
        <title>Draft genome sequence of Aduncisulcus paluster, a free-living microaerophilic Fornicata.</title>
        <authorList>
            <person name="Yuyama I."/>
            <person name="Kume K."/>
            <person name="Tamura T."/>
            <person name="Inagaki Y."/>
            <person name="Hashimoto T."/>
        </authorList>
    </citation>
    <scope>NUCLEOTIDE SEQUENCE</scope>
    <source>
        <strain evidence="2">NY0171</strain>
    </source>
</reference>
<accession>A0ABQ5JUK1</accession>
<evidence type="ECO:0000256" key="1">
    <source>
        <dbReference type="SAM" id="MobiDB-lite"/>
    </source>
</evidence>
<feature type="non-terminal residue" evidence="2">
    <location>
        <position position="1"/>
    </location>
</feature>
<comment type="caution">
    <text evidence="2">The sequence shown here is derived from an EMBL/GenBank/DDBJ whole genome shotgun (WGS) entry which is preliminary data.</text>
</comment>
<protein>
    <submittedName>
        <fullName evidence="2">Uncharacterized protein</fullName>
    </submittedName>
</protein>